<dbReference type="EMBL" id="JAELUP010000026">
    <property type="protein sequence ID" value="MBJ6361392.1"/>
    <property type="molecule type" value="Genomic_DNA"/>
</dbReference>
<dbReference type="PRINTS" id="PR00344">
    <property type="entry name" value="BCTRLSENSOR"/>
</dbReference>
<dbReference type="CDD" id="cd06225">
    <property type="entry name" value="HAMP"/>
    <property type="match status" value="1"/>
</dbReference>
<feature type="domain" description="HAMP" evidence="14">
    <location>
        <begin position="311"/>
        <end position="363"/>
    </location>
</feature>
<protein>
    <recommendedName>
        <fullName evidence="3">histidine kinase</fullName>
        <ecNumber evidence="3">2.7.13.3</ecNumber>
    </recommendedName>
</protein>
<dbReference type="InterPro" id="IPR003594">
    <property type="entry name" value="HATPase_dom"/>
</dbReference>
<dbReference type="GO" id="GO:0005886">
    <property type="term" value="C:plasma membrane"/>
    <property type="evidence" value="ECO:0007669"/>
    <property type="project" value="UniProtKB-SubCell"/>
</dbReference>
<comment type="catalytic activity">
    <reaction evidence="1">
        <text>ATP + protein L-histidine = ADP + protein N-phospho-L-histidine.</text>
        <dbReference type="EC" id="2.7.13.3"/>
    </reaction>
</comment>
<dbReference type="Pfam" id="PF06580">
    <property type="entry name" value="His_kinase"/>
    <property type="match status" value="1"/>
</dbReference>
<evidence type="ECO:0000259" key="13">
    <source>
        <dbReference type="PROSITE" id="PS50109"/>
    </source>
</evidence>
<comment type="subcellular location">
    <subcellularLocation>
        <location evidence="2">Cell membrane</location>
        <topology evidence="2">Multi-pass membrane protein</topology>
    </subcellularLocation>
</comment>
<dbReference type="GO" id="GO:0000155">
    <property type="term" value="F:phosphorelay sensor kinase activity"/>
    <property type="evidence" value="ECO:0007669"/>
    <property type="project" value="InterPro"/>
</dbReference>
<dbReference type="PANTHER" id="PTHR34220:SF7">
    <property type="entry name" value="SENSOR HISTIDINE KINASE YPDA"/>
    <property type="match status" value="1"/>
</dbReference>
<proteinExistence type="predicted"/>
<feature type="transmembrane region" description="Helical" evidence="12">
    <location>
        <begin position="12"/>
        <end position="33"/>
    </location>
</feature>
<evidence type="ECO:0000256" key="1">
    <source>
        <dbReference type="ARBA" id="ARBA00000085"/>
    </source>
</evidence>
<dbReference type="Gene3D" id="3.30.450.20">
    <property type="entry name" value="PAS domain"/>
    <property type="match status" value="1"/>
</dbReference>
<dbReference type="Pfam" id="PF00672">
    <property type="entry name" value="HAMP"/>
    <property type="match status" value="1"/>
</dbReference>
<evidence type="ECO:0000256" key="11">
    <source>
        <dbReference type="ARBA" id="ARBA00023136"/>
    </source>
</evidence>
<evidence type="ECO:0000256" key="8">
    <source>
        <dbReference type="ARBA" id="ARBA00022777"/>
    </source>
</evidence>
<dbReference type="InterPro" id="IPR003660">
    <property type="entry name" value="HAMP_dom"/>
</dbReference>
<feature type="transmembrane region" description="Helical" evidence="12">
    <location>
        <begin position="290"/>
        <end position="314"/>
    </location>
</feature>
<dbReference type="Proteomes" id="UP000640274">
    <property type="component" value="Unassembled WGS sequence"/>
</dbReference>
<dbReference type="InterPro" id="IPR004358">
    <property type="entry name" value="Sig_transdc_His_kin-like_C"/>
</dbReference>
<evidence type="ECO:0000259" key="14">
    <source>
        <dbReference type="PROSITE" id="PS50885"/>
    </source>
</evidence>
<organism evidence="15 16">
    <name type="scientific">Paenibacillus roseus</name>
    <dbReference type="NCBI Taxonomy" id="2798579"/>
    <lineage>
        <taxon>Bacteria</taxon>
        <taxon>Bacillati</taxon>
        <taxon>Bacillota</taxon>
        <taxon>Bacilli</taxon>
        <taxon>Bacillales</taxon>
        <taxon>Paenibacillaceae</taxon>
        <taxon>Paenibacillus</taxon>
    </lineage>
</organism>
<dbReference type="CDD" id="cd18774">
    <property type="entry name" value="PDC2_HK_sensor"/>
    <property type="match status" value="1"/>
</dbReference>
<keyword evidence="11 12" id="KW-0472">Membrane</keyword>
<dbReference type="SUPFAM" id="SSF55874">
    <property type="entry name" value="ATPase domain of HSP90 chaperone/DNA topoisomerase II/histidine kinase"/>
    <property type="match status" value="1"/>
</dbReference>
<dbReference type="Gene3D" id="3.30.565.10">
    <property type="entry name" value="Histidine kinase-like ATPase, C-terminal domain"/>
    <property type="match status" value="1"/>
</dbReference>
<dbReference type="GO" id="GO:0005524">
    <property type="term" value="F:ATP binding"/>
    <property type="evidence" value="ECO:0007669"/>
    <property type="project" value="UniProtKB-KW"/>
</dbReference>
<keyword evidence="10" id="KW-0902">Two-component regulatory system</keyword>
<evidence type="ECO:0000256" key="7">
    <source>
        <dbReference type="ARBA" id="ARBA00022741"/>
    </source>
</evidence>
<evidence type="ECO:0000256" key="10">
    <source>
        <dbReference type="ARBA" id="ARBA00023012"/>
    </source>
</evidence>
<evidence type="ECO:0000256" key="5">
    <source>
        <dbReference type="ARBA" id="ARBA00022553"/>
    </source>
</evidence>
<keyword evidence="16" id="KW-1185">Reference proteome</keyword>
<comment type="caution">
    <text evidence="15">The sequence shown here is derived from an EMBL/GenBank/DDBJ whole genome shotgun (WGS) entry which is preliminary data.</text>
</comment>
<evidence type="ECO:0000256" key="2">
    <source>
        <dbReference type="ARBA" id="ARBA00004651"/>
    </source>
</evidence>
<reference evidence="15" key="1">
    <citation type="submission" date="2020-12" db="EMBL/GenBank/DDBJ databases">
        <authorList>
            <person name="Huq M.A."/>
        </authorList>
    </citation>
    <scope>NUCLEOTIDE SEQUENCE</scope>
    <source>
        <strain evidence="15">MAHUQ-46</strain>
    </source>
</reference>
<name>A0A934MUS7_9BACL</name>
<evidence type="ECO:0000256" key="4">
    <source>
        <dbReference type="ARBA" id="ARBA00022475"/>
    </source>
</evidence>
<evidence type="ECO:0000256" key="3">
    <source>
        <dbReference type="ARBA" id="ARBA00012438"/>
    </source>
</evidence>
<dbReference type="InterPro" id="IPR010559">
    <property type="entry name" value="Sig_transdc_His_kin_internal"/>
</dbReference>
<dbReference type="InterPro" id="IPR036890">
    <property type="entry name" value="HATPase_C_sf"/>
</dbReference>
<feature type="domain" description="Histidine kinase" evidence="13">
    <location>
        <begin position="469"/>
        <end position="582"/>
    </location>
</feature>
<dbReference type="SUPFAM" id="SSF158472">
    <property type="entry name" value="HAMP domain-like"/>
    <property type="match status" value="1"/>
</dbReference>
<dbReference type="PROSITE" id="PS50885">
    <property type="entry name" value="HAMP"/>
    <property type="match status" value="1"/>
</dbReference>
<dbReference type="PROSITE" id="PS51257">
    <property type="entry name" value="PROKAR_LIPOPROTEIN"/>
    <property type="match status" value="1"/>
</dbReference>
<dbReference type="RefSeq" id="WP_199018944.1">
    <property type="nucleotide sequence ID" value="NZ_JAELUP010000026.1"/>
</dbReference>
<dbReference type="AlphaFoldDB" id="A0A934MUS7"/>
<keyword evidence="6" id="KW-0808">Transferase</keyword>
<keyword evidence="12" id="KW-0812">Transmembrane</keyword>
<dbReference type="PROSITE" id="PS50109">
    <property type="entry name" value="HIS_KIN"/>
    <property type="match status" value="1"/>
</dbReference>
<evidence type="ECO:0000313" key="16">
    <source>
        <dbReference type="Proteomes" id="UP000640274"/>
    </source>
</evidence>
<evidence type="ECO:0000313" key="15">
    <source>
        <dbReference type="EMBL" id="MBJ6361392.1"/>
    </source>
</evidence>
<keyword evidence="7" id="KW-0547">Nucleotide-binding</keyword>
<gene>
    <name evidence="15" type="ORF">JFN88_08745</name>
</gene>
<dbReference type="InterPro" id="IPR005467">
    <property type="entry name" value="His_kinase_dom"/>
</dbReference>
<evidence type="ECO:0000256" key="6">
    <source>
        <dbReference type="ARBA" id="ARBA00022679"/>
    </source>
</evidence>
<dbReference type="EC" id="2.7.13.3" evidence="3"/>
<dbReference type="Pfam" id="PF02518">
    <property type="entry name" value="HATPase_c"/>
    <property type="match status" value="1"/>
</dbReference>
<evidence type="ECO:0000256" key="12">
    <source>
        <dbReference type="SAM" id="Phobius"/>
    </source>
</evidence>
<dbReference type="SMART" id="SM00304">
    <property type="entry name" value="HAMP"/>
    <property type="match status" value="1"/>
</dbReference>
<accession>A0A934MUS7</accession>
<dbReference type="SMART" id="SM00387">
    <property type="entry name" value="HATPase_c"/>
    <property type="match status" value="1"/>
</dbReference>
<sequence length="585" mass="66938">MKTTSLKGKITVQYSLLFLACMSIVGLLVYQVVADIVQNIAINYIHETIKQTNEKIDQTLTEVENSSSTTISNWYIQTLLNRHEKYLPLRDRVQVSEMVTSAANQNSYLKSLELYSPKFGFFGFNDSVLQAADINLHIMERRLPNTKLMNKMVWMTTEQGFDQQRYILGARTIPNFISDDNLGYVMAVLDGTLIEEDFRDIDIGQGGIIFLMNEEGQIVFASSSIQPQQKKLFSATLTKLKNEALDHDIFQVDGVRSLITYSHSNKSGWMTGAVLPVSSLTRQMAYIQKIIIWTNVVAIFFILLSAGVLSSRITKPIRKMQRMMKRVEEGNLNVLLPKTKIAEINELSGSFNHMVSKLKILIYQVYEVELREREAELKALQAQINPHFLYNTLDSFYWTLVLNDQEELGRDIIALSDIFRYSIGSGETSVKLRAEFEHIWNYLRLQKMRFEKLETDCFLDPKIESADILKLIVQPIVENAFKHGLEQRDAEGKIKVEASRVNEDIVIAVRDNGVGIDSGRLEALRLRLLQNDSLTVTEQHFGMGIENVHRRIRLFYGKNYGLEIYSKPAEGTEVLIRIPFRPHSG</sequence>
<keyword evidence="9" id="KW-0067">ATP-binding</keyword>
<dbReference type="Gene3D" id="6.10.340.10">
    <property type="match status" value="1"/>
</dbReference>
<keyword evidence="8 15" id="KW-0418">Kinase</keyword>
<dbReference type="PANTHER" id="PTHR34220">
    <property type="entry name" value="SENSOR HISTIDINE KINASE YPDA"/>
    <property type="match status" value="1"/>
</dbReference>
<keyword evidence="5" id="KW-0597">Phosphoprotein</keyword>
<keyword evidence="12" id="KW-1133">Transmembrane helix</keyword>
<keyword evidence="4" id="KW-1003">Cell membrane</keyword>
<dbReference type="InterPro" id="IPR050640">
    <property type="entry name" value="Bact_2-comp_sensor_kinase"/>
</dbReference>
<evidence type="ECO:0000256" key="9">
    <source>
        <dbReference type="ARBA" id="ARBA00022840"/>
    </source>
</evidence>